<dbReference type="Pfam" id="PF02729">
    <property type="entry name" value="OTCace_N"/>
    <property type="match status" value="1"/>
</dbReference>
<sequence>MVGERDILALGDLDGSDILGMLMRAQELAACWRSREMPQTLAGRRIALVVDDGGWRNTTAFDLGVRAMGGLCVHAPIRLNATEAVEDLAAYLDNWFDAVVCRTPELELLYALSHWAQAPVINARTRQNHPCETLGDLAFLWHRHGTIDGLKIAVVAPAANILGSWIEAAQVLPIDVVQVYPARWHAPGESPRFHVTTDLDALQDADVIVTDCWPRDEEPSVLQDYQITASVLDSLRPNLDFLPCPPVTRGQEVSGDAMLHQACRSVQVKAFLLHAQNAALEWVFGTL</sequence>
<protein>
    <submittedName>
        <fullName evidence="5">Ornithine carbamoyltransferase</fullName>
    </submittedName>
</protein>
<comment type="function">
    <text evidence="1">Reversibly catalyzes the transfer of the carbamoyl group from carbamoyl phosphate (CP) to the N(epsilon) atom of ornithine (ORN) to produce L-citrulline.</text>
</comment>
<dbReference type="PANTHER" id="PTHR45753:SF3">
    <property type="entry name" value="ORNITHINE TRANSCARBAMYLASE, MITOCHONDRIAL"/>
    <property type="match status" value="1"/>
</dbReference>
<keyword evidence="2" id="KW-0808">Transferase</keyword>
<dbReference type="InterPro" id="IPR006132">
    <property type="entry name" value="Asp/Orn_carbamoyltranf_P-bd"/>
</dbReference>
<dbReference type="SUPFAM" id="SSF53671">
    <property type="entry name" value="Aspartate/ornithine carbamoyltransferase"/>
    <property type="match status" value="1"/>
</dbReference>
<dbReference type="PANTHER" id="PTHR45753">
    <property type="entry name" value="ORNITHINE CARBAMOYLTRANSFERASE, MITOCHONDRIAL"/>
    <property type="match status" value="1"/>
</dbReference>
<dbReference type="InterPro" id="IPR036901">
    <property type="entry name" value="Asp/Orn_carbamoylTrfase_sf"/>
</dbReference>
<accession>A0ABX2CJP5</accession>
<evidence type="ECO:0000313" key="5">
    <source>
        <dbReference type="EMBL" id="NPU68434.1"/>
    </source>
</evidence>
<comment type="caution">
    <text evidence="5">The sequence shown here is derived from an EMBL/GenBank/DDBJ whole genome shotgun (WGS) entry which is preliminary data.</text>
</comment>
<dbReference type="Proteomes" id="UP000886476">
    <property type="component" value="Unassembled WGS sequence"/>
</dbReference>
<evidence type="ECO:0000259" key="3">
    <source>
        <dbReference type="Pfam" id="PF00185"/>
    </source>
</evidence>
<dbReference type="RefSeq" id="WP_172113511.1">
    <property type="nucleotide sequence ID" value="NZ_JABFDN010000011.1"/>
</dbReference>
<evidence type="ECO:0000313" key="6">
    <source>
        <dbReference type="Proteomes" id="UP000886476"/>
    </source>
</evidence>
<feature type="domain" description="Aspartate/ornithine carbamoyltransferase Asp/Orn-binding" evidence="3">
    <location>
        <begin position="148"/>
        <end position="282"/>
    </location>
</feature>
<dbReference type="Gene3D" id="3.40.50.1370">
    <property type="entry name" value="Aspartate/ornithine carbamoyltransferase"/>
    <property type="match status" value="2"/>
</dbReference>
<keyword evidence="6" id="KW-1185">Reference proteome</keyword>
<name>A0ABX2CJP5_9BRAD</name>
<evidence type="ECO:0000256" key="2">
    <source>
        <dbReference type="ARBA" id="ARBA00022679"/>
    </source>
</evidence>
<dbReference type="Pfam" id="PF00185">
    <property type="entry name" value="OTCace"/>
    <property type="match status" value="1"/>
</dbReference>
<dbReference type="InterPro" id="IPR006131">
    <property type="entry name" value="Asp_carbamoyltransf_Asp/Orn-bd"/>
</dbReference>
<evidence type="ECO:0000259" key="4">
    <source>
        <dbReference type="Pfam" id="PF02729"/>
    </source>
</evidence>
<reference evidence="5" key="1">
    <citation type="submission" date="2020-05" db="EMBL/GenBank/DDBJ databases">
        <title>Nod-independent and nitrogen-fixing Bradyrhizobium aeschynomene sp. nov. isolated from nodules of Aeschynomene indica.</title>
        <authorList>
            <person name="Zhang Z."/>
        </authorList>
    </citation>
    <scope>NUCLEOTIDE SEQUENCE</scope>
    <source>
        <strain evidence="5">83012</strain>
    </source>
</reference>
<evidence type="ECO:0000256" key="1">
    <source>
        <dbReference type="ARBA" id="ARBA00003822"/>
    </source>
</evidence>
<organism evidence="5 6">
    <name type="scientific">Bradyrhizobium aeschynomenes</name>
    <dbReference type="NCBI Taxonomy" id="2734909"/>
    <lineage>
        <taxon>Bacteria</taxon>
        <taxon>Pseudomonadati</taxon>
        <taxon>Pseudomonadota</taxon>
        <taxon>Alphaproteobacteria</taxon>
        <taxon>Hyphomicrobiales</taxon>
        <taxon>Nitrobacteraceae</taxon>
        <taxon>Bradyrhizobium</taxon>
    </lineage>
</organism>
<proteinExistence type="predicted"/>
<gene>
    <name evidence="5" type="ORF">HL667_25770</name>
</gene>
<dbReference type="EMBL" id="JABFDN010000011">
    <property type="protein sequence ID" value="NPU68434.1"/>
    <property type="molecule type" value="Genomic_DNA"/>
</dbReference>
<feature type="domain" description="Aspartate/ornithine carbamoyltransferase carbamoyl-P binding" evidence="4">
    <location>
        <begin position="5"/>
        <end position="139"/>
    </location>
</feature>